<evidence type="ECO:0000259" key="1">
    <source>
        <dbReference type="PROSITE" id="PS51459"/>
    </source>
</evidence>
<dbReference type="Proteomes" id="UP001596108">
    <property type="component" value="Unassembled WGS sequence"/>
</dbReference>
<accession>A0ABW0R199</accession>
<sequence length="157" mass="18551">MDIAEDLVAWVNSPETYTIPVTIKAGIFMWQFLMIHPYMDGNGRTARMLTTYLLRRDGYGLKGMFVLENFYDRNLAEYYRRLQLGLHHNYYFRRNEAELTPWLGFFVDGLAEVFQEAAAIVSEKSTQMMRLKSFRNGTTFRIYFHVNRSVFRLLSCS</sequence>
<feature type="domain" description="Fido" evidence="1">
    <location>
        <begin position="1"/>
        <end position="108"/>
    </location>
</feature>
<evidence type="ECO:0000313" key="3">
    <source>
        <dbReference type="Proteomes" id="UP001596108"/>
    </source>
</evidence>
<name>A0ABW0R199_9BACL</name>
<dbReference type="InterPro" id="IPR003812">
    <property type="entry name" value="Fido"/>
</dbReference>
<evidence type="ECO:0000313" key="2">
    <source>
        <dbReference type="EMBL" id="MFC5530438.1"/>
    </source>
</evidence>
<dbReference type="SUPFAM" id="SSF140931">
    <property type="entry name" value="Fic-like"/>
    <property type="match status" value="1"/>
</dbReference>
<reference evidence="3" key="1">
    <citation type="journal article" date="2019" name="Int. J. Syst. Evol. Microbiol.">
        <title>The Global Catalogue of Microorganisms (GCM) 10K type strain sequencing project: providing services to taxonomists for standard genome sequencing and annotation.</title>
        <authorList>
            <consortium name="The Broad Institute Genomics Platform"/>
            <consortium name="The Broad Institute Genome Sequencing Center for Infectious Disease"/>
            <person name="Wu L."/>
            <person name="Ma J."/>
        </authorList>
    </citation>
    <scope>NUCLEOTIDE SEQUENCE [LARGE SCALE GENOMIC DNA]</scope>
    <source>
        <strain evidence="3">CGMCC 1.18578</strain>
    </source>
</reference>
<organism evidence="2 3">
    <name type="scientific">Cohnella yongneupensis</name>
    <dbReference type="NCBI Taxonomy" id="425006"/>
    <lineage>
        <taxon>Bacteria</taxon>
        <taxon>Bacillati</taxon>
        <taxon>Bacillota</taxon>
        <taxon>Bacilli</taxon>
        <taxon>Bacillales</taxon>
        <taxon>Paenibacillaceae</taxon>
        <taxon>Cohnella</taxon>
    </lineage>
</organism>
<dbReference type="PANTHER" id="PTHR13504:SF38">
    <property type="entry name" value="FIDO DOMAIN-CONTAINING PROTEIN"/>
    <property type="match status" value="1"/>
</dbReference>
<dbReference type="Gene3D" id="1.10.3290.10">
    <property type="entry name" value="Fido-like domain"/>
    <property type="match status" value="1"/>
</dbReference>
<protein>
    <submittedName>
        <fullName evidence="2">Fic family protein</fullName>
    </submittedName>
</protein>
<keyword evidence="3" id="KW-1185">Reference proteome</keyword>
<dbReference type="PROSITE" id="PS51459">
    <property type="entry name" value="FIDO"/>
    <property type="match status" value="1"/>
</dbReference>
<dbReference type="EMBL" id="JBHSNC010000042">
    <property type="protein sequence ID" value="MFC5530438.1"/>
    <property type="molecule type" value="Genomic_DNA"/>
</dbReference>
<dbReference type="InterPro" id="IPR036597">
    <property type="entry name" value="Fido-like_dom_sf"/>
</dbReference>
<dbReference type="InterPro" id="IPR040198">
    <property type="entry name" value="Fido_containing"/>
</dbReference>
<gene>
    <name evidence="2" type="ORF">ACFPQ4_13450</name>
</gene>
<proteinExistence type="predicted"/>
<comment type="caution">
    <text evidence="2">The sequence shown here is derived from an EMBL/GenBank/DDBJ whole genome shotgun (WGS) entry which is preliminary data.</text>
</comment>
<dbReference type="PANTHER" id="PTHR13504">
    <property type="entry name" value="FIDO DOMAIN-CONTAINING PROTEIN DDB_G0283145"/>
    <property type="match status" value="1"/>
</dbReference>
<dbReference type="Pfam" id="PF02661">
    <property type="entry name" value="Fic"/>
    <property type="match status" value="1"/>
</dbReference>